<dbReference type="Gene3D" id="2.40.50.550">
    <property type="match status" value="1"/>
</dbReference>
<dbReference type="SUPFAM" id="SSF48452">
    <property type="entry name" value="TPR-like"/>
    <property type="match status" value="2"/>
</dbReference>
<dbReference type="InterPro" id="IPR019734">
    <property type="entry name" value="TPR_rpt"/>
</dbReference>
<dbReference type="GO" id="GO:0006620">
    <property type="term" value="P:post-translational protein targeting to endoplasmic reticulum membrane"/>
    <property type="evidence" value="ECO:0007669"/>
    <property type="project" value="TreeGrafter"/>
</dbReference>
<dbReference type="EMBL" id="JAAAHW010003725">
    <property type="protein sequence ID" value="KAF9981247.1"/>
    <property type="molecule type" value="Genomic_DNA"/>
</dbReference>
<dbReference type="Gene3D" id="1.25.40.10">
    <property type="entry name" value="Tetratricopeptide repeat domain"/>
    <property type="match status" value="3"/>
</dbReference>
<dbReference type="PANTHER" id="PTHR45831:SF2">
    <property type="entry name" value="LD24721P"/>
    <property type="match status" value="1"/>
</dbReference>
<dbReference type="OrthoDB" id="2116580at2759"/>
<reference evidence="9" key="1">
    <citation type="journal article" date="2020" name="Fungal Divers.">
        <title>Resolving the Mortierellaceae phylogeny through synthesis of multi-gene phylogenetics and phylogenomics.</title>
        <authorList>
            <person name="Vandepol N."/>
            <person name="Liber J."/>
            <person name="Desiro A."/>
            <person name="Na H."/>
            <person name="Kennedy M."/>
            <person name="Barry K."/>
            <person name="Grigoriev I.V."/>
            <person name="Miller A.N."/>
            <person name="O'Donnell K."/>
            <person name="Stajich J.E."/>
            <person name="Bonito G."/>
        </authorList>
    </citation>
    <scope>NUCLEOTIDE SEQUENCE</scope>
    <source>
        <strain evidence="9">MES-2147</strain>
    </source>
</reference>
<keyword evidence="1" id="KW-0479">Metal-binding</keyword>
<protein>
    <recommendedName>
        <fullName evidence="8">MYND-type domain-containing protein</fullName>
    </recommendedName>
</protein>
<keyword evidence="3 6" id="KW-0863">Zinc-finger</keyword>
<evidence type="ECO:0000313" key="9">
    <source>
        <dbReference type="EMBL" id="KAF9981247.1"/>
    </source>
</evidence>
<dbReference type="PROSITE" id="PS50005">
    <property type="entry name" value="TPR"/>
    <property type="match status" value="1"/>
</dbReference>
<dbReference type="GO" id="GO:0060090">
    <property type="term" value="F:molecular adaptor activity"/>
    <property type="evidence" value="ECO:0007669"/>
    <property type="project" value="TreeGrafter"/>
</dbReference>
<dbReference type="InterPro" id="IPR011990">
    <property type="entry name" value="TPR-like_helical_dom_sf"/>
</dbReference>
<dbReference type="PROSITE" id="PS01360">
    <property type="entry name" value="ZF_MYND_1"/>
    <property type="match status" value="1"/>
</dbReference>
<evidence type="ECO:0000313" key="10">
    <source>
        <dbReference type="Proteomes" id="UP000749646"/>
    </source>
</evidence>
<proteinExistence type="predicted"/>
<organism evidence="9 10">
    <name type="scientific">Modicella reniformis</name>
    <dbReference type="NCBI Taxonomy" id="1440133"/>
    <lineage>
        <taxon>Eukaryota</taxon>
        <taxon>Fungi</taxon>
        <taxon>Fungi incertae sedis</taxon>
        <taxon>Mucoromycota</taxon>
        <taxon>Mortierellomycotina</taxon>
        <taxon>Mortierellomycetes</taxon>
        <taxon>Mortierellales</taxon>
        <taxon>Mortierellaceae</taxon>
        <taxon>Modicella</taxon>
    </lineage>
</organism>
<dbReference type="PROSITE" id="PS50293">
    <property type="entry name" value="TPR_REGION"/>
    <property type="match status" value="1"/>
</dbReference>
<name>A0A9P6SMU3_9FUNG</name>
<evidence type="ECO:0000256" key="6">
    <source>
        <dbReference type="PROSITE-ProRule" id="PRU00134"/>
    </source>
</evidence>
<feature type="domain" description="MYND-type" evidence="8">
    <location>
        <begin position="1032"/>
        <end position="1071"/>
    </location>
</feature>
<dbReference type="InterPro" id="IPR047150">
    <property type="entry name" value="SGT"/>
</dbReference>
<dbReference type="Pfam" id="PF08238">
    <property type="entry name" value="Sel1"/>
    <property type="match status" value="4"/>
</dbReference>
<dbReference type="Pfam" id="PF00515">
    <property type="entry name" value="TPR_1"/>
    <property type="match status" value="1"/>
</dbReference>
<dbReference type="Gene3D" id="6.10.140.2220">
    <property type="match status" value="1"/>
</dbReference>
<keyword evidence="5" id="KW-0862">Zinc</keyword>
<dbReference type="GO" id="GO:0072380">
    <property type="term" value="C:TRC complex"/>
    <property type="evidence" value="ECO:0007669"/>
    <property type="project" value="TreeGrafter"/>
</dbReference>
<dbReference type="InterPro" id="IPR038645">
    <property type="entry name" value="TTC5_OB_sf"/>
</dbReference>
<dbReference type="GO" id="GO:0016020">
    <property type="term" value="C:membrane"/>
    <property type="evidence" value="ECO:0007669"/>
    <property type="project" value="TreeGrafter"/>
</dbReference>
<evidence type="ECO:0000256" key="1">
    <source>
        <dbReference type="ARBA" id="ARBA00022723"/>
    </source>
</evidence>
<sequence>MYSAEFYNWCKVELLLVKASECLRKKFEQCWQHKYKVAWSNSPGCRQNFMNNVGLNVCRHVGKIQKEYLEGGDIKKWDLSIFNAIFTMSDLNRDKVFQANLKRLMPIRNSMAHHSDKKISTQEYQHYWNELKGILLFLGVTDEELDDILHSHSSDSKMYILNENVKKSIELKQEGNNLLKEQKFKMAASKYTDAITLPGLPDGDLSVLHSNRSFCYLKLDKYAQALEDAKLSKRLNPEYLKAYIRLGKAYEALEKYDKAVKNFDKALSLDMNNEEIRQMRSDARRLKGLQERDNDESLHELNMKSRQEFNAMKNKDEVKKMMFKYNPSLEHVWAGHEYRDDQNYSMAVECYKRAADMRNAEGMYNLALFMIKGHGVSKDYTQAFKLLMEVSKFDAFDKRNNPVVGVKEAEHSIALGYQEGSIVEKDLQLAVVWYEKAISHQSGMSANNLALMYTNGGDGLVKNLQQAEQLFLCALNYGDPNAMDNLVHLYLMSGNINKAEKWNEKSKKQGSKLARQREEPIAKMILQSNAHISDVIEWEKGLNLPFENMTVHERFFRKLSYEHPDKPEVLEALQGLESIRNKSDRPSPTKITTKGYKYDFEVLAKRKDTSVFSNRMYFAVLRFMEAMEIFSDIGRRSIVVLDNDSRSFINRLSECYKLEHFVGSMPVDIREVMRKHVLLLLSHSDRAVKHRENSDELAFNQDCRFCHAVLNMQSDESIDFLTECIKKYPNNEFFLELRGCLYNFKETRESALRDFNRIDGILKDDVDNLYHKACTLKLMSRYKEATVTYNKFISVASADHRKVPEAYYSLGTCSMGMSKKKKNIDTDSMARYYEQGLNAEGKQIPFFLPYESTTKELLETMLRTIGGLSKIKGKPVVKLADPFRKDLIVNHRRGVRDFGEVLSSSNGHAIKFTAKPSKTQSAPVSLVGLKPTYLNEIDPTSDHVLNGFVLELTLITEPFDNNMSISFVAEDNNSNVQRVSLYNFDKKHTLAIGAKISIINPYLRSAMDGKPLIRVDDPNSVIVSPHQIVDMCHYCGKGQSKYSCSKCKQSKYCTKECQVLDWKEYSHKLICIP</sequence>
<dbReference type="SMART" id="SM00028">
    <property type="entry name" value="TPR"/>
    <property type="match status" value="4"/>
</dbReference>
<evidence type="ECO:0000256" key="2">
    <source>
        <dbReference type="ARBA" id="ARBA00022737"/>
    </source>
</evidence>
<keyword evidence="2" id="KW-0677">Repeat</keyword>
<keyword evidence="4 7" id="KW-0802">TPR repeat</keyword>
<dbReference type="PROSITE" id="PS50865">
    <property type="entry name" value="ZF_MYND_2"/>
    <property type="match status" value="1"/>
</dbReference>
<dbReference type="SUPFAM" id="SSF81901">
    <property type="entry name" value="HCP-like"/>
    <property type="match status" value="1"/>
</dbReference>
<dbReference type="InterPro" id="IPR006597">
    <property type="entry name" value="Sel1-like"/>
</dbReference>
<dbReference type="SMART" id="SM00671">
    <property type="entry name" value="SEL1"/>
    <property type="match status" value="5"/>
</dbReference>
<dbReference type="Proteomes" id="UP000749646">
    <property type="component" value="Unassembled WGS sequence"/>
</dbReference>
<keyword evidence="10" id="KW-1185">Reference proteome</keyword>
<gene>
    <name evidence="9" type="ORF">BGZ65_004160</name>
</gene>
<dbReference type="InterPro" id="IPR041249">
    <property type="entry name" value="HEPN_DZIP3"/>
</dbReference>
<feature type="repeat" description="TPR" evidence="7">
    <location>
        <begin position="240"/>
        <end position="273"/>
    </location>
</feature>
<dbReference type="SUPFAM" id="SSF144232">
    <property type="entry name" value="HIT/MYND zinc finger-like"/>
    <property type="match status" value="1"/>
</dbReference>
<dbReference type="GO" id="GO:0008270">
    <property type="term" value="F:zinc ion binding"/>
    <property type="evidence" value="ECO:0007669"/>
    <property type="project" value="UniProtKB-KW"/>
</dbReference>
<evidence type="ECO:0000256" key="7">
    <source>
        <dbReference type="PROSITE-ProRule" id="PRU00339"/>
    </source>
</evidence>
<dbReference type="PANTHER" id="PTHR45831">
    <property type="entry name" value="LD24721P"/>
    <property type="match status" value="1"/>
</dbReference>
<evidence type="ECO:0000256" key="3">
    <source>
        <dbReference type="ARBA" id="ARBA00022771"/>
    </source>
</evidence>
<evidence type="ECO:0000259" key="8">
    <source>
        <dbReference type="PROSITE" id="PS50865"/>
    </source>
</evidence>
<evidence type="ECO:0000256" key="4">
    <source>
        <dbReference type="ARBA" id="ARBA00022803"/>
    </source>
</evidence>
<dbReference type="InterPro" id="IPR002893">
    <property type="entry name" value="Znf_MYND"/>
</dbReference>
<accession>A0A9P6SMU3</accession>
<dbReference type="Pfam" id="PF18738">
    <property type="entry name" value="HEPN_DZIP3"/>
    <property type="match status" value="1"/>
</dbReference>
<evidence type="ECO:0000256" key="5">
    <source>
        <dbReference type="ARBA" id="ARBA00022833"/>
    </source>
</evidence>
<dbReference type="Pfam" id="PF01753">
    <property type="entry name" value="zf-MYND"/>
    <property type="match status" value="1"/>
</dbReference>
<comment type="caution">
    <text evidence="9">The sequence shown here is derived from an EMBL/GenBank/DDBJ whole genome shotgun (WGS) entry which is preliminary data.</text>
</comment>
<dbReference type="AlphaFoldDB" id="A0A9P6SMU3"/>